<keyword evidence="6" id="KW-1185">Reference proteome</keyword>
<dbReference type="SUPFAM" id="SSF48452">
    <property type="entry name" value="TPR-like"/>
    <property type="match status" value="1"/>
</dbReference>
<comment type="caution">
    <text evidence="5">The sequence shown here is derived from an EMBL/GenBank/DDBJ whole genome shotgun (WGS) entry which is preliminary data.</text>
</comment>
<name>A0A7W2TXX5_9GAMM</name>
<dbReference type="Proteomes" id="UP000539350">
    <property type="component" value="Unassembled WGS sequence"/>
</dbReference>
<feature type="repeat" description="TPR" evidence="4">
    <location>
        <begin position="196"/>
        <end position="229"/>
    </location>
</feature>
<protein>
    <submittedName>
        <fullName evidence="5">Tetratricopeptide repeat protein</fullName>
    </submittedName>
</protein>
<keyword evidence="4" id="KW-0802">TPR repeat</keyword>
<dbReference type="Pfam" id="PF13432">
    <property type="entry name" value="TPR_16"/>
    <property type="match status" value="1"/>
</dbReference>
<dbReference type="PROSITE" id="PS50293">
    <property type="entry name" value="TPR_REGION"/>
    <property type="match status" value="1"/>
</dbReference>
<feature type="repeat" description="TPR" evidence="4">
    <location>
        <begin position="128"/>
        <end position="161"/>
    </location>
</feature>
<organism evidence="5 6">
    <name type="scientific">Sediminihaliea albiluteola</name>
    <dbReference type="NCBI Taxonomy" id="2758564"/>
    <lineage>
        <taxon>Bacteria</taxon>
        <taxon>Pseudomonadati</taxon>
        <taxon>Pseudomonadota</taxon>
        <taxon>Gammaproteobacteria</taxon>
        <taxon>Cellvibrionales</taxon>
        <taxon>Halieaceae</taxon>
        <taxon>Sediminihaliea</taxon>
    </lineage>
</organism>
<feature type="repeat" description="TPR" evidence="4">
    <location>
        <begin position="230"/>
        <end position="263"/>
    </location>
</feature>
<evidence type="ECO:0000256" key="4">
    <source>
        <dbReference type="PROSITE-ProRule" id="PRU00339"/>
    </source>
</evidence>
<dbReference type="Pfam" id="PF13414">
    <property type="entry name" value="TPR_11"/>
    <property type="match status" value="2"/>
</dbReference>
<accession>A0A7W2TXX5</accession>
<feature type="repeat" description="TPR" evidence="4">
    <location>
        <begin position="162"/>
        <end position="195"/>
    </location>
</feature>
<dbReference type="InterPro" id="IPR011990">
    <property type="entry name" value="TPR-like_helical_dom_sf"/>
</dbReference>
<dbReference type="AlphaFoldDB" id="A0A7W2TXX5"/>
<dbReference type="SMART" id="SM00028">
    <property type="entry name" value="TPR"/>
    <property type="match status" value="7"/>
</dbReference>
<evidence type="ECO:0000256" key="2">
    <source>
        <dbReference type="ARBA" id="ARBA00022676"/>
    </source>
</evidence>
<dbReference type="GO" id="GO:0016757">
    <property type="term" value="F:glycosyltransferase activity"/>
    <property type="evidence" value="ECO:0007669"/>
    <property type="project" value="UniProtKB-KW"/>
</dbReference>
<dbReference type="PROSITE" id="PS50005">
    <property type="entry name" value="TPR"/>
    <property type="match status" value="5"/>
</dbReference>
<keyword evidence="2" id="KW-0328">Glycosyltransferase</keyword>
<sequence>MTQRSFSADQQLSQAKKLARQGDIEAAKRLYGEILAQFPQNKKARKELKALQERGGSQLSREDFERIMRLFHSGKLDAAQADASQLIRLHRGQPALHNLLAVILIRQNKLEAAIEQLGIALQLQPDFSDAINNLGSAYTKLGHTEQAQRCYLSLLQAEPRDPDAWFNLGNVQRKQGELSDAINSYQRSIQLRPLSADAHYELGRSHLDLGAIEQAIANFQDALGIRENFLPARKSLAKAYLSLGKYSAAGDCYKQILQAQPEDTDALLGLADCQRLLGIYSAAAQTYRQVLALAPDSSAAKEQLDAIEKRKDTKRRDDMTLNAIVKQLHQVKQALD</sequence>
<feature type="repeat" description="TPR" evidence="4">
    <location>
        <begin position="264"/>
        <end position="297"/>
    </location>
</feature>
<evidence type="ECO:0000256" key="1">
    <source>
        <dbReference type="ARBA" id="ARBA00004922"/>
    </source>
</evidence>
<dbReference type="InterPro" id="IPR051939">
    <property type="entry name" value="Glycosyltr_41/O-GlcNAc_trsf"/>
</dbReference>
<dbReference type="PANTHER" id="PTHR44835">
    <property type="entry name" value="UDP-N-ACETYLGLUCOSAMINE--PEPTIDE N-ACETYLGLUCOSAMINYLTRANSFERASE SPINDLY-RELATED"/>
    <property type="match status" value="1"/>
</dbReference>
<dbReference type="InterPro" id="IPR019734">
    <property type="entry name" value="TPR_rpt"/>
</dbReference>
<dbReference type="RefSeq" id="WP_182174335.1">
    <property type="nucleotide sequence ID" value="NZ_JACFXU010000017.1"/>
</dbReference>
<proteinExistence type="predicted"/>
<evidence type="ECO:0000313" key="5">
    <source>
        <dbReference type="EMBL" id="MBA6413968.1"/>
    </source>
</evidence>
<evidence type="ECO:0000256" key="3">
    <source>
        <dbReference type="ARBA" id="ARBA00022679"/>
    </source>
</evidence>
<gene>
    <name evidence="5" type="ORF">H2508_12675</name>
</gene>
<dbReference type="EMBL" id="JACFXU010000017">
    <property type="protein sequence ID" value="MBA6413968.1"/>
    <property type="molecule type" value="Genomic_DNA"/>
</dbReference>
<evidence type="ECO:0000313" key="6">
    <source>
        <dbReference type="Proteomes" id="UP000539350"/>
    </source>
</evidence>
<dbReference type="Gene3D" id="1.25.40.10">
    <property type="entry name" value="Tetratricopeptide repeat domain"/>
    <property type="match status" value="3"/>
</dbReference>
<dbReference type="PANTHER" id="PTHR44835:SF1">
    <property type="entry name" value="PROTEIN O-GLCNAC TRANSFERASE"/>
    <property type="match status" value="1"/>
</dbReference>
<reference evidence="5 6" key="1">
    <citation type="submission" date="2020-07" db="EMBL/GenBank/DDBJ databases">
        <title>Halieaceae bacterium, F7430, whole genome shotgun sequencing project.</title>
        <authorList>
            <person name="Jiang S."/>
            <person name="Liu Z.W."/>
            <person name="Du Z.J."/>
        </authorList>
    </citation>
    <scope>NUCLEOTIDE SEQUENCE [LARGE SCALE GENOMIC DNA]</scope>
    <source>
        <strain evidence="5 6">F7430</strain>
    </source>
</reference>
<comment type="pathway">
    <text evidence="1">Protein modification; protein glycosylation.</text>
</comment>
<keyword evidence="3" id="KW-0808">Transferase</keyword>